<dbReference type="PROSITE" id="PS51195">
    <property type="entry name" value="Q_MOTIF"/>
    <property type="match status" value="1"/>
</dbReference>
<evidence type="ECO:0000259" key="9">
    <source>
        <dbReference type="PROSITE" id="PS51194"/>
    </source>
</evidence>
<evidence type="ECO:0000313" key="12">
    <source>
        <dbReference type="Proteomes" id="UP001158045"/>
    </source>
</evidence>
<dbReference type="Gene3D" id="3.40.50.300">
    <property type="entry name" value="P-loop containing nucleotide triphosphate hydrolases"/>
    <property type="match status" value="2"/>
</dbReference>
<evidence type="ECO:0000259" key="8">
    <source>
        <dbReference type="PROSITE" id="PS51192"/>
    </source>
</evidence>
<dbReference type="CDD" id="cd00268">
    <property type="entry name" value="DEADc"/>
    <property type="match status" value="1"/>
</dbReference>
<feature type="domain" description="DEAD-box RNA helicase Q" evidence="10">
    <location>
        <begin position="10"/>
        <end position="38"/>
    </location>
</feature>
<dbReference type="PROSITE" id="PS51194">
    <property type="entry name" value="HELICASE_CTER"/>
    <property type="match status" value="1"/>
</dbReference>
<evidence type="ECO:0000256" key="3">
    <source>
        <dbReference type="ARBA" id="ARBA00022806"/>
    </source>
</evidence>
<feature type="domain" description="Helicase ATP-binding" evidence="8">
    <location>
        <begin position="41"/>
        <end position="211"/>
    </location>
</feature>
<protein>
    <submittedName>
        <fullName evidence="11">DEAD/DEAH box helicase</fullName>
    </submittedName>
</protein>
<keyword evidence="12" id="KW-1185">Reference proteome</keyword>
<keyword evidence="3 7" id="KW-0347">Helicase</keyword>
<dbReference type="PANTHER" id="PTHR47959">
    <property type="entry name" value="ATP-DEPENDENT RNA HELICASE RHLE-RELATED"/>
    <property type="match status" value="1"/>
</dbReference>
<evidence type="ECO:0000256" key="4">
    <source>
        <dbReference type="ARBA" id="ARBA00022840"/>
    </source>
</evidence>
<gene>
    <name evidence="11" type="ORF">QE109_04560</name>
</gene>
<reference evidence="11 12" key="1">
    <citation type="submission" date="2023-04" db="EMBL/GenBank/DDBJ databases">
        <title>Fusibacter bizertensis strain WBS, isolated from littoral bottom sediments of the Arctic seas - biochemical and genomic analysis.</title>
        <authorList>
            <person name="Brioukhanov A.L."/>
        </authorList>
    </citation>
    <scope>NUCLEOTIDE SEQUENCE [LARGE SCALE GENOMIC DNA]</scope>
    <source>
        <strain evidence="11 12">WBS</strain>
    </source>
</reference>
<feature type="domain" description="Helicase C-terminal" evidence="9">
    <location>
        <begin position="221"/>
        <end position="382"/>
    </location>
</feature>
<accession>A0ABT6NAG5</accession>
<proteinExistence type="inferred from homology"/>
<keyword evidence="4 7" id="KW-0067">ATP-binding</keyword>
<dbReference type="InterPro" id="IPR000629">
    <property type="entry name" value="RNA-helicase_DEAD-box_CS"/>
</dbReference>
<dbReference type="InterPro" id="IPR012677">
    <property type="entry name" value="Nucleotide-bd_a/b_plait_sf"/>
</dbReference>
<dbReference type="InterPro" id="IPR005580">
    <property type="entry name" value="DbpA/CsdA_RNA-bd_dom"/>
</dbReference>
<dbReference type="Pfam" id="PF03880">
    <property type="entry name" value="DbpA"/>
    <property type="match status" value="1"/>
</dbReference>
<dbReference type="PANTHER" id="PTHR47959:SF1">
    <property type="entry name" value="ATP-DEPENDENT RNA HELICASE DBPA"/>
    <property type="match status" value="1"/>
</dbReference>
<evidence type="ECO:0000256" key="6">
    <source>
        <dbReference type="PROSITE-ProRule" id="PRU00552"/>
    </source>
</evidence>
<evidence type="ECO:0000256" key="7">
    <source>
        <dbReference type="RuleBase" id="RU000492"/>
    </source>
</evidence>
<dbReference type="InterPro" id="IPR011545">
    <property type="entry name" value="DEAD/DEAH_box_helicase_dom"/>
</dbReference>
<dbReference type="InterPro" id="IPR014001">
    <property type="entry name" value="Helicase_ATP-bd"/>
</dbReference>
<dbReference type="GO" id="GO:0004386">
    <property type="term" value="F:helicase activity"/>
    <property type="evidence" value="ECO:0007669"/>
    <property type="project" value="UniProtKB-KW"/>
</dbReference>
<dbReference type="InterPro" id="IPR044742">
    <property type="entry name" value="DEAD/DEAH_RhlB"/>
</dbReference>
<dbReference type="InterPro" id="IPR050079">
    <property type="entry name" value="DEAD_box_RNA_helicase"/>
</dbReference>
<dbReference type="InterPro" id="IPR014014">
    <property type="entry name" value="RNA_helicase_DEAD_Q_motif"/>
</dbReference>
<feature type="short sequence motif" description="Q motif" evidence="6">
    <location>
        <begin position="10"/>
        <end position="38"/>
    </location>
</feature>
<organism evidence="11 12">
    <name type="scientific">Fusibacter bizertensis</name>
    <dbReference type="NCBI Taxonomy" id="1488331"/>
    <lineage>
        <taxon>Bacteria</taxon>
        <taxon>Bacillati</taxon>
        <taxon>Bacillota</taxon>
        <taxon>Clostridia</taxon>
        <taxon>Eubacteriales</taxon>
        <taxon>Eubacteriales Family XII. Incertae Sedis</taxon>
        <taxon>Fusibacter</taxon>
    </lineage>
</organism>
<dbReference type="InterPro" id="IPR027417">
    <property type="entry name" value="P-loop_NTPase"/>
</dbReference>
<evidence type="ECO:0000256" key="5">
    <source>
        <dbReference type="ARBA" id="ARBA00038437"/>
    </source>
</evidence>
<evidence type="ECO:0000313" key="11">
    <source>
        <dbReference type="EMBL" id="MDH8677406.1"/>
    </source>
</evidence>
<dbReference type="SMART" id="SM00490">
    <property type="entry name" value="HELICc"/>
    <property type="match status" value="1"/>
</dbReference>
<dbReference type="Pfam" id="PF00270">
    <property type="entry name" value="DEAD"/>
    <property type="match status" value="1"/>
</dbReference>
<dbReference type="Pfam" id="PF00271">
    <property type="entry name" value="Helicase_C"/>
    <property type="match status" value="1"/>
</dbReference>
<dbReference type="RefSeq" id="WP_281093219.1">
    <property type="nucleotide sequence ID" value="NZ_JARYZI010000002.1"/>
</dbReference>
<dbReference type="PROSITE" id="PS51192">
    <property type="entry name" value="HELICASE_ATP_BIND_1"/>
    <property type="match status" value="1"/>
</dbReference>
<keyword evidence="1 7" id="KW-0547">Nucleotide-binding</keyword>
<sequence length="486" mass="54552">MKKREDMNKMKFAELGLEETLLKSIELLGYQYPTMVQARVIPKLLKNQDLVIKSQTGSGKTAAFGIPILHQVNWEDNAPQVLVLTPTRELAEQVKEELFNIGRFKRMKVVAVYGKTPIRSQIKTLKEKVHVVVGTPGRVQDHIDRGTLNLSNIKYFVLDEADEMLNMGFVEQIEDIIRELPKDHVTTLLSATMPEKIAGICERYMKDPVFIEMEQDVKKPMIDQSIYEVTKGQKLSLLFDITTIVNPDTCIIFCNTRNEVDTVSDALRAKGYPSDKLHGGMEQDDRTKVMNRFRKGQFRYLVATDVAARGIDIDNISLVVNYELPEEPEIYVHRIGRTGRKGDEGLAIAFVSPSETGLLKSIESLIEEKITLKTPPTSAQVLAQKPHLEEKLDREHVVKEDKSAALDAGILKLHINAGKKTKMRAGDVVGAICSIEGMTADDIGIINIVDVSTFVEILNHKGEGVYKTLQNTMIKGRLRKVSKANE</sequence>
<dbReference type="Proteomes" id="UP001158045">
    <property type="component" value="Unassembled WGS sequence"/>
</dbReference>
<dbReference type="PROSITE" id="PS00039">
    <property type="entry name" value="DEAD_ATP_HELICASE"/>
    <property type="match status" value="1"/>
</dbReference>
<evidence type="ECO:0000259" key="10">
    <source>
        <dbReference type="PROSITE" id="PS51195"/>
    </source>
</evidence>
<dbReference type="CDD" id="cd18787">
    <property type="entry name" value="SF2_C_DEAD"/>
    <property type="match status" value="1"/>
</dbReference>
<dbReference type="Gene3D" id="3.30.70.330">
    <property type="match status" value="1"/>
</dbReference>
<comment type="caution">
    <text evidence="11">The sequence shown here is derived from an EMBL/GenBank/DDBJ whole genome shotgun (WGS) entry which is preliminary data.</text>
</comment>
<keyword evidence="2 7" id="KW-0378">Hydrolase</keyword>
<dbReference type="EMBL" id="JARYZI010000002">
    <property type="protein sequence ID" value="MDH8677406.1"/>
    <property type="molecule type" value="Genomic_DNA"/>
</dbReference>
<evidence type="ECO:0000256" key="2">
    <source>
        <dbReference type="ARBA" id="ARBA00022801"/>
    </source>
</evidence>
<name>A0ABT6NAG5_9FIRM</name>
<comment type="similarity">
    <text evidence="5 7">Belongs to the DEAD box helicase family.</text>
</comment>
<dbReference type="InterPro" id="IPR001650">
    <property type="entry name" value="Helicase_C-like"/>
</dbReference>
<evidence type="ECO:0000256" key="1">
    <source>
        <dbReference type="ARBA" id="ARBA00022741"/>
    </source>
</evidence>
<dbReference type="SMART" id="SM00487">
    <property type="entry name" value="DEXDc"/>
    <property type="match status" value="1"/>
</dbReference>
<dbReference type="SUPFAM" id="SSF52540">
    <property type="entry name" value="P-loop containing nucleoside triphosphate hydrolases"/>
    <property type="match status" value="1"/>
</dbReference>